<dbReference type="Pfam" id="PF04388">
    <property type="entry name" value="Hamartin"/>
    <property type="match status" value="1"/>
</dbReference>
<accession>A0A0B1TR72</accession>
<dbReference type="GO" id="GO:0033596">
    <property type="term" value="C:TSC1-TSC2 complex"/>
    <property type="evidence" value="ECO:0007669"/>
    <property type="project" value="TreeGrafter"/>
</dbReference>
<protein>
    <submittedName>
        <fullName evidence="1">Uncharacterized protein</fullName>
    </submittedName>
</protein>
<organism evidence="1 2">
    <name type="scientific">Oesophagostomum dentatum</name>
    <name type="common">Nodular worm</name>
    <dbReference type="NCBI Taxonomy" id="61180"/>
    <lineage>
        <taxon>Eukaryota</taxon>
        <taxon>Metazoa</taxon>
        <taxon>Ecdysozoa</taxon>
        <taxon>Nematoda</taxon>
        <taxon>Chromadorea</taxon>
        <taxon>Rhabditida</taxon>
        <taxon>Rhabditina</taxon>
        <taxon>Rhabditomorpha</taxon>
        <taxon>Strongyloidea</taxon>
        <taxon>Strongylidae</taxon>
        <taxon>Oesophagostomum</taxon>
    </lineage>
</organism>
<dbReference type="GO" id="GO:0051726">
    <property type="term" value="P:regulation of cell cycle"/>
    <property type="evidence" value="ECO:0007669"/>
    <property type="project" value="TreeGrafter"/>
</dbReference>
<dbReference type="InterPro" id="IPR007483">
    <property type="entry name" value="Hamartin"/>
</dbReference>
<evidence type="ECO:0000313" key="1">
    <source>
        <dbReference type="EMBL" id="KHJ99754.1"/>
    </source>
</evidence>
<gene>
    <name evidence="1" type="ORF">OESDEN_00263</name>
</gene>
<sequence length="89" mass="10298">MLESKRPSDLWSRIDVGHLAFAIREFFHAVYGVYPTNFISYLRNYFVDKNGGTKRRDIATYVICPLLAGVRLHPNLILVGKDKELSKER</sequence>
<dbReference type="PANTHER" id="PTHR15154">
    <property type="entry name" value="HAMARTIN"/>
    <property type="match status" value="1"/>
</dbReference>
<dbReference type="GO" id="GO:0008285">
    <property type="term" value="P:negative regulation of cell population proliferation"/>
    <property type="evidence" value="ECO:0007669"/>
    <property type="project" value="TreeGrafter"/>
</dbReference>
<dbReference type="PANTHER" id="PTHR15154:SF2">
    <property type="entry name" value="HAMARTIN"/>
    <property type="match status" value="1"/>
</dbReference>
<proteinExistence type="predicted"/>
<evidence type="ECO:0000313" key="2">
    <source>
        <dbReference type="Proteomes" id="UP000053660"/>
    </source>
</evidence>
<dbReference type="AlphaFoldDB" id="A0A0B1TR72"/>
<dbReference type="GO" id="GO:0032007">
    <property type="term" value="P:negative regulation of TOR signaling"/>
    <property type="evidence" value="ECO:0007669"/>
    <property type="project" value="TreeGrafter"/>
</dbReference>
<keyword evidence="2" id="KW-1185">Reference proteome</keyword>
<dbReference type="EMBL" id="KN549206">
    <property type="protein sequence ID" value="KHJ99754.1"/>
    <property type="molecule type" value="Genomic_DNA"/>
</dbReference>
<reference evidence="1 2" key="1">
    <citation type="submission" date="2014-03" db="EMBL/GenBank/DDBJ databases">
        <title>Draft genome of the hookworm Oesophagostomum dentatum.</title>
        <authorList>
            <person name="Mitreva M."/>
        </authorList>
    </citation>
    <scope>NUCLEOTIDE SEQUENCE [LARGE SCALE GENOMIC DNA]</scope>
    <source>
        <strain evidence="1 2">OD-Hann</strain>
    </source>
</reference>
<dbReference type="OrthoDB" id="6022054at2759"/>
<name>A0A0B1TR72_OESDE</name>
<dbReference type="Proteomes" id="UP000053660">
    <property type="component" value="Unassembled WGS sequence"/>
</dbReference>